<dbReference type="Pfam" id="PF02899">
    <property type="entry name" value="Phage_int_SAM_1"/>
    <property type="match status" value="1"/>
</dbReference>
<evidence type="ECO:0000256" key="5">
    <source>
        <dbReference type="PROSITE-ProRule" id="PRU01248"/>
    </source>
</evidence>
<dbReference type="PROSITE" id="PS51900">
    <property type="entry name" value="CB"/>
    <property type="match status" value="2"/>
</dbReference>
<comment type="caution">
    <text evidence="8">The sequence shown here is derived from an EMBL/GenBank/DDBJ whole genome shotgun (WGS) entry which is preliminary data.</text>
</comment>
<dbReference type="GO" id="GO:0003677">
    <property type="term" value="F:DNA binding"/>
    <property type="evidence" value="ECO:0007669"/>
    <property type="project" value="UniProtKB-UniRule"/>
</dbReference>
<dbReference type="GO" id="GO:0015074">
    <property type="term" value="P:DNA integration"/>
    <property type="evidence" value="ECO:0007669"/>
    <property type="project" value="UniProtKB-KW"/>
</dbReference>
<dbReference type="InterPro" id="IPR050090">
    <property type="entry name" value="Tyrosine_recombinase_XerCD"/>
</dbReference>
<reference evidence="8 9" key="1">
    <citation type="submission" date="2016-07" db="EMBL/GenBank/DDBJ databases">
        <title>Draft genome of Scalindua rubra, obtained from a brine-seawater interface in the Red Sea, sheds light on salt adaptation in anammox bacteria.</title>
        <authorList>
            <person name="Speth D.R."/>
            <person name="Lagkouvardos I."/>
            <person name="Wang Y."/>
            <person name="Qian P.-Y."/>
            <person name="Dutilh B.E."/>
            <person name="Jetten M.S."/>
        </authorList>
    </citation>
    <scope>NUCLEOTIDE SEQUENCE [LARGE SCALE GENOMIC DNA]</scope>
    <source>
        <strain evidence="8">BSI-1</strain>
    </source>
</reference>
<evidence type="ECO:0000313" key="9">
    <source>
        <dbReference type="Proteomes" id="UP000094056"/>
    </source>
</evidence>
<keyword evidence="2" id="KW-0229">DNA integration</keyword>
<dbReference type="Proteomes" id="UP000094056">
    <property type="component" value="Unassembled WGS sequence"/>
</dbReference>
<evidence type="ECO:0000259" key="7">
    <source>
        <dbReference type="PROSITE" id="PS51900"/>
    </source>
</evidence>
<name>A0A1E3X5B1_9BACT</name>
<feature type="domain" description="Core-binding (CB)" evidence="7">
    <location>
        <begin position="8"/>
        <end position="83"/>
    </location>
</feature>
<dbReference type="GO" id="GO:0006310">
    <property type="term" value="P:DNA recombination"/>
    <property type="evidence" value="ECO:0007669"/>
    <property type="project" value="UniProtKB-KW"/>
</dbReference>
<feature type="domain" description="Tyr recombinase" evidence="6">
    <location>
        <begin position="210"/>
        <end position="422"/>
    </location>
</feature>
<keyword evidence="4" id="KW-0233">DNA recombination</keyword>
<feature type="domain" description="Core-binding (CB)" evidence="7">
    <location>
        <begin position="108"/>
        <end position="185"/>
    </location>
</feature>
<sequence>MSSFLDTDRGSKLIKQYLKKFDGGSQKVYKSEIQQFFEFKSIGIRDINKKILHAYQENIKMKHSYRTTKRKFSILNGFFKFLERKIKDFKNPIASLKEFKTHRGVENEELKKYLEDFLGLQHRFNTRRIYENQIKLFFQWLGKDLQEINRTDILAYRDYLRENNYKDTTIWNKFISLNRFFKYIERENRKFHNPVFFKELSLVFPQKDRGYYTVLSRAEALRFLEQPDRRAKIGKRDYTILLLMLVYGVRANEIANLRHKNLEPERIKDQQKVWIVDRKGRYQNRPKTAIILNGKSLRAFDRWLGVVVKDGVKTTGDMPIFLPFIYDRVEKQLIIRKDRLSYPLSVMAIENIVKKYLNMAKVNKEGVTLSPHALRHTAFTMLAQAGRPIQDIQKLAGHSDVNTTMIYVHSVQNYDDHPGMYNPLNN</sequence>
<dbReference type="AlphaFoldDB" id="A0A1E3X5B1"/>
<evidence type="ECO:0000256" key="3">
    <source>
        <dbReference type="ARBA" id="ARBA00023125"/>
    </source>
</evidence>
<protein>
    <submittedName>
        <fullName evidence="8">Integrase family protein</fullName>
    </submittedName>
</protein>
<dbReference type="PROSITE" id="PS51898">
    <property type="entry name" value="TYR_RECOMBINASE"/>
    <property type="match status" value="1"/>
</dbReference>
<evidence type="ECO:0000313" key="8">
    <source>
        <dbReference type="EMBL" id="ODS30808.1"/>
    </source>
</evidence>
<organism evidence="8 9">
    <name type="scientific">Candidatus Scalindua rubra</name>
    <dbReference type="NCBI Taxonomy" id="1872076"/>
    <lineage>
        <taxon>Bacteria</taxon>
        <taxon>Pseudomonadati</taxon>
        <taxon>Planctomycetota</taxon>
        <taxon>Candidatus Brocadiia</taxon>
        <taxon>Candidatus Brocadiales</taxon>
        <taxon>Candidatus Scalinduaceae</taxon>
        <taxon>Candidatus Scalindua</taxon>
    </lineage>
</organism>
<dbReference type="Pfam" id="PF00589">
    <property type="entry name" value="Phage_integrase"/>
    <property type="match status" value="1"/>
</dbReference>
<dbReference type="SUPFAM" id="SSF56349">
    <property type="entry name" value="DNA breaking-rejoining enzymes"/>
    <property type="match status" value="1"/>
</dbReference>
<dbReference type="PANTHER" id="PTHR30349:SF41">
    <property type="entry name" value="INTEGRASE_RECOMBINASE PROTEIN MJ0367-RELATED"/>
    <property type="match status" value="1"/>
</dbReference>
<evidence type="ECO:0000259" key="6">
    <source>
        <dbReference type="PROSITE" id="PS51898"/>
    </source>
</evidence>
<gene>
    <name evidence="8" type="ORF">SCARUB_04089</name>
</gene>
<dbReference type="Gene3D" id="1.10.150.130">
    <property type="match status" value="2"/>
</dbReference>
<dbReference type="InterPro" id="IPR010998">
    <property type="entry name" value="Integrase_recombinase_N"/>
</dbReference>
<dbReference type="InterPro" id="IPR013762">
    <property type="entry name" value="Integrase-like_cat_sf"/>
</dbReference>
<evidence type="ECO:0000256" key="2">
    <source>
        <dbReference type="ARBA" id="ARBA00022908"/>
    </source>
</evidence>
<keyword evidence="3 5" id="KW-0238">DNA-binding</keyword>
<evidence type="ECO:0000256" key="4">
    <source>
        <dbReference type="ARBA" id="ARBA00023172"/>
    </source>
</evidence>
<dbReference type="InterPro" id="IPR011010">
    <property type="entry name" value="DNA_brk_join_enz"/>
</dbReference>
<dbReference type="Gene3D" id="1.10.443.10">
    <property type="entry name" value="Intergrase catalytic core"/>
    <property type="match status" value="1"/>
</dbReference>
<dbReference type="CDD" id="cd00397">
    <property type="entry name" value="DNA_BRE_C"/>
    <property type="match status" value="1"/>
</dbReference>
<comment type="similarity">
    <text evidence="1">Belongs to the 'phage' integrase family.</text>
</comment>
<dbReference type="InterPro" id="IPR004107">
    <property type="entry name" value="Integrase_SAM-like_N"/>
</dbReference>
<dbReference type="PATRIC" id="fig|1872076.5.peg.4882"/>
<dbReference type="EMBL" id="MAYW01000174">
    <property type="protein sequence ID" value="ODS30808.1"/>
    <property type="molecule type" value="Genomic_DNA"/>
</dbReference>
<dbReference type="InterPro" id="IPR002104">
    <property type="entry name" value="Integrase_catalytic"/>
</dbReference>
<dbReference type="PANTHER" id="PTHR30349">
    <property type="entry name" value="PHAGE INTEGRASE-RELATED"/>
    <property type="match status" value="1"/>
</dbReference>
<evidence type="ECO:0000256" key="1">
    <source>
        <dbReference type="ARBA" id="ARBA00008857"/>
    </source>
</evidence>
<dbReference type="InterPro" id="IPR044068">
    <property type="entry name" value="CB"/>
</dbReference>
<proteinExistence type="inferred from homology"/>
<accession>A0A1E3X5B1</accession>